<evidence type="ECO:0000313" key="3">
    <source>
        <dbReference type="Proteomes" id="UP001162031"/>
    </source>
</evidence>
<dbReference type="EMBL" id="CANTFL010000086">
    <property type="protein sequence ID" value="CAI5711516.1"/>
    <property type="molecule type" value="Genomic_DNA"/>
</dbReference>
<dbReference type="Proteomes" id="UP001162031">
    <property type="component" value="Unassembled WGS sequence"/>
</dbReference>
<protein>
    <recommendedName>
        <fullName evidence="4">RxLR effector candidate protein</fullName>
    </recommendedName>
</protein>
<feature type="signal peptide" evidence="1">
    <location>
        <begin position="1"/>
        <end position="20"/>
    </location>
</feature>
<name>A0AAV0SZH2_HYABA</name>
<keyword evidence="1" id="KW-0732">Signal</keyword>
<feature type="chain" id="PRO_5043964963" description="RxLR effector candidate protein" evidence="1">
    <location>
        <begin position="21"/>
        <end position="287"/>
    </location>
</feature>
<reference evidence="2" key="1">
    <citation type="submission" date="2022-12" db="EMBL/GenBank/DDBJ databases">
        <authorList>
            <person name="Webb A."/>
        </authorList>
    </citation>
    <scope>NUCLEOTIDE SEQUENCE</scope>
    <source>
        <strain evidence="2">Hp1</strain>
    </source>
</reference>
<organism evidence="2 3">
    <name type="scientific">Hyaloperonospora brassicae</name>
    <name type="common">Brassica downy mildew</name>
    <name type="synonym">Peronospora brassicae</name>
    <dbReference type="NCBI Taxonomy" id="162125"/>
    <lineage>
        <taxon>Eukaryota</taxon>
        <taxon>Sar</taxon>
        <taxon>Stramenopiles</taxon>
        <taxon>Oomycota</taxon>
        <taxon>Peronosporomycetes</taxon>
        <taxon>Peronosporales</taxon>
        <taxon>Peronosporaceae</taxon>
        <taxon>Hyaloperonospora</taxon>
    </lineage>
</organism>
<sequence length="287" mass="31737">MRIFTLALVASSALLPRPDSVSEAADPAPMEHQDLAVAVLAADGENSPPSRVLRSQETMVVPETLESFWLGLQKFVGVAESVDQPMLPRLVNVFLHHSEIQGWLRRSQRGEKVIVSFHAKDADGVAKQLFVMREQETDWVAKEVANRICADLVTGWVEVGKTPSQVYKLLDLRRLSFDELFVEQRSAAVSGLRDFCEAANPGRGEIVFLETVIEGFGGDDAFARRVSQLTTDELLKVQEHIFPAVKQMKSNTPMLSQDVFFSKFLGHVVDEATTSASTPSKVKVNTV</sequence>
<evidence type="ECO:0000256" key="1">
    <source>
        <dbReference type="SAM" id="SignalP"/>
    </source>
</evidence>
<proteinExistence type="predicted"/>
<evidence type="ECO:0000313" key="2">
    <source>
        <dbReference type="EMBL" id="CAI5711516.1"/>
    </source>
</evidence>
<gene>
    <name evidence="2" type="ORF">HBR001_LOCUS668</name>
</gene>
<comment type="caution">
    <text evidence="2">The sequence shown here is derived from an EMBL/GenBank/DDBJ whole genome shotgun (WGS) entry which is preliminary data.</text>
</comment>
<accession>A0AAV0SZH2</accession>
<keyword evidence="3" id="KW-1185">Reference proteome</keyword>
<dbReference type="AlphaFoldDB" id="A0AAV0SZH2"/>
<evidence type="ECO:0008006" key="4">
    <source>
        <dbReference type="Google" id="ProtNLM"/>
    </source>
</evidence>